<evidence type="ECO:0000313" key="2">
    <source>
        <dbReference type="EMBL" id="KUN79936.1"/>
    </source>
</evidence>
<name>A0A117RAE2_9ACTN</name>
<gene>
    <name evidence="2" type="ORF">AQJ64_26255</name>
</gene>
<keyword evidence="1" id="KW-0472">Membrane</keyword>
<dbReference type="Proteomes" id="UP000052982">
    <property type="component" value="Unassembled WGS sequence"/>
</dbReference>
<evidence type="ECO:0000313" key="3">
    <source>
        <dbReference type="Proteomes" id="UP000052982"/>
    </source>
</evidence>
<reference evidence="2 3" key="1">
    <citation type="submission" date="2015-10" db="EMBL/GenBank/DDBJ databases">
        <title>Draft genome sequence of Streptomyces griseoruber DSM 40281, type strain for the species Streptomyces griseoruber.</title>
        <authorList>
            <person name="Ruckert C."/>
            <person name="Winkler A."/>
            <person name="Kalinowski J."/>
            <person name="Kampfer P."/>
            <person name="Glaeser S."/>
        </authorList>
    </citation>
    <scope>NUCLEOTIDE SEQUENCE [LARGE SCALE GENOMIC DNA]</scope>
    <source>
        <strain evidence="2 3">DSM 40281</strain>
    </source>
</reference>
<comment type="caution">
    <text evidence="2">The sequence shown here is derived from an EMBL/GenBank/DDBJ whole genome shotgun (WGS) entry which is preliminary data.</text>
</comment>
<evidence type="ECO:0000256" key="1">
    <source>
        <dbReference type="SAM" id="Phobius"/>
    </source>
</evidence>
<dbReference type="RefSeq" id="WP_055634071.1">
    <property type="nucleotide sequence ID" value="NZ_KQ948773.1"/>
</dbReference>
<feature type="transmembrane region" description="Helical" evidence="1">
    <location>
        <begin position="45"/>
        <end position="61"/>
    </location>
</feature>
<keyword evidence="3" id="KW-1185">Reference proteome</keyword>
<protein>
    <submittedName>
        <fullName evidence="2">Uncharacterized protein</fullName>
    </submittedName>
</protein>
<dbReference type="OrthoDB" id="4335532at2"/>
<keyword evidence="1" id="KW-0812">Transmembrane</keyword>
<sequence length="62" mass="6509">MLLLSAVLELLAYCAGLAVQAKLGALGVMLILTVMTGWKARAEKLTVVAVCVLVVLMLRAVP</sequence>
<dbReference type="EMBL" id="LMWW01000045">
    <property type="protein sequence ID" value="KUN79936.1"/>
    <property type="molecule type" value="Genomic_DNA"/>
</dbReference>
<dbReference type="AlphaFoldDB" id="A0A117RAE2"/>
<accession>A0A117RAE2</accession>
<proteinExistence type="predicted"/>
<organism evidence="2 3">
    <name type="scientific">Streptomyces griseoruber</name>
    <dbReference type="NCBI Taxonomy" id="1943"/>
    <lineage>
        <taxon>Bacteria</taxon>
        <taxon>Bacillati</taxon>
        <taxon>Actinomycetota</taxon>
        <taxon>Actinomycetes</taxon>
        <taxon>Kitasatosporales</taxon>
        <taxon>Streptomycetaceae</taxon>
        <taxon>Streptomyces</taxon>
    </lineage>
</organism>
<keyword evidence="1" id="KW-1133">Transmembrane helix</keyword>